<dbReference type="STRING" id="1429043.X474_15750"/>
<dbReference type="PANTHER" id="PTHR35936">
    <property type="entry name" value="MEMBRANE-BOUND LYTIC MUREIN TRANSGLYCOSYLASE F"/>
    <property type="match status" value="1"/>
</dbReference>
<dbReference type="InParanoid" id="A0A0D2GDM2"/>
<comment type="caution">
    <text evidence="3">The sequence shown here is derived from an EMBL/GenBank/DDBJ whole genome shotgun (WGS) entry which is preliminary data.</text>
</comment>
<dbReference type="Proteomes" id="UP000032233">
    <property type="component" value="Unassembled WGS sequence"/>
</dbReference>
<dbReference type="Gene3D" id="3.40.190.10">
    <property type="entry name" value="Periplasmic binding protein-like II"/>
    <property type="match status" value="2"/>
</dbReference>
<dbReference type="Pfam" id="PF00497">
    <property type="entry name" value="SBP_bac_3"/>
    <property type="match status" value="2"/>
</dbReference>
<dbReference type="OrthoDB" id="368476at2"/>
<organism evidence="3 4">
    <name type="scientific">Dethiosulfatarculus sandiegensis</name>
    <dbReference type="NCBI Taxonomy" id="1429043"/>
    <lineage>
        <taxon>Bacteria</taxon>
        <taxon>Pseudomonadati</taxon>
        <taxon>Thermodesulfobacteriota</taxon>
        <taxon>Desulfarculia</taxon>
        <taxon>Desulfarculales</taxon>
        <taxon>Desulfarculaceae</taxon>
        <taxon>Dethiosulfatarculus</taxon>
    </lineage>
</organism>
<dbReference type="AlphaFoldDB" id="A0A0D2GDM2"/>
<name>A0A0D2GDM2_9BACT</name>
<keyword evidence="1" id="KW-0732">Signal</keyword>
<reference evidence="3 4" key="1">
    <citation type="submission" date="2013-11" db="EMBL/GenBank/DDBJ databases">
        <title>Metagenomic analysis of a methanogenic consortium involved in long chain n-alkane degradation.</title>
        <authorList>
            <person name="Davidova I.A."/>
            <person name="Callaghan A.V."/>
            <person name="Wawrik B."/>
            <person name="Pruitt S."/>
            <person name="Marks C."/>
            <person name="Duncan K.E."/>
            <person name="Suflita J.M."/>
        </authorList>
    </citation>
    <scope>NUCLEOTIDE SEQUENCE [LARGE SCALE GENOMIC DNA]</scope>
    <source>
        <strain evidence="3 4">SPR</strain>
    </source>
</reference>
<sequence length="296" mass="32771">MKTISYFQKILLGLVLSIFFIIPSLAVQANTLESIKKNKELRHLGIPYANFVTGTGDGLDVDLMKLFASHLGVKYVYVQTDWKNVISDLTGKKVKPQGDDIHILGAAPIKGDVIANGLTKLPWRKKVLNFSDPTFPTQVWLLARAHSSIKPINPTGNIKHDILATKNLLKGKTILDKQGTCLDGCLYNLSQEGVQLKHFQGGLNDMAPAIINGDAELTLLDVPDALVALAKWPQKLKVIGPLSQKQVMGVGFAQNSPALLKAFNNFLRQLKSSGKYHEMVRKYYPSVFAFYPEFLK</sequence>
<dbReference type="SMART" id="SM00062">
    <property type="entry name" value="PBPb"/>
    <property type="match status" value="1"/>
</dbReference>
<evidence type="ECO:0000313" key="3">
    <source>
        <dbReference type="EMBL" id="KIX13017.1"/>
    </source>
</evidence>
<evidence type="ECO:0000256" key="1">
    <source>
        <dbReference type="ARBA" id="ARBA00022729"/>
    </source>
</evidence>
<gene>
    <name evidence="3" type="ORF">X474_15750</name>
</gene>
<evidence type="ECO:0000313" key="4">
    <source>
        <dbReference type="Proteomes" id="UP000032233"/>
    </source>
</evidence>
<dbReference type="EMBL" id="AZAC01000019">
    <property type="protein sequence ID" value="KIX13017.1"/>
    <property type="molecule type" value="Genomic_DNA"/>
</dbReference>
<feature type="domain" description="Solute-binding protein family 3/N-terminal" evidence="2">
    <location>
        <begin position="50"/>
        <end position="287"/>
    </location>
</feature>
<dbReference type="SUPFAM" id="SSF53850">
    <property type="entry name" value="Periplasmic binding protein-like II"/>
    <property type="match status" value="1"/>
</dbReference>
<protein>
    <submittedName>
        <fullName evidence="3">ABC transporter substrate-binding protein</fullName>
    </submittedName>
</protein>
<dbReference type="PANTHER" id="PTHR35936:SF17">
    <property type="entry name" value="ARGININE-BINDING EXTRACELLULAR PROTEIN ARTP"/>
    <property type="match status" value="1"/>
</dbReference>
<evidence type="ECO:0000259" key="2">
    <source>
        <dbReference type="SMART" id="SM00062"/>
    </source>
</evidence>
<dbReference type="InterPro" id="IPR001638">
    <property type="entry name" value="Solute-binding_3/MltF_N"/>
</dbReference>
<accession>A0A0D2GDM2</accession>
<dbReference type="RefSeq" id="WP_052515220.1">
    <property type="nucleotide sequence ID" value="NZ_AZAC01000019.1"/>
</dbReference>
<keyword evidence="4" id="KW-1185">Reference proteome</keyword>
<proteinExistence type="predicted"/>